<sequence>MSIRSGKFTFNASQVFKPAAKEFIETAMGPIFIENRRCNHNCKYADANFPIVLWPFFSSLSFHSMLRKIHCGALQMLYQIWQPLQAGKSSIVPRRDDAGYLIEFEYEMDLDKYCGTGYGQALGLVEGVGYINELIARLTSAPVKRYYSNKHYLGLITHNLPSQPDDLRRLFARQPVNCDLFCPGSIQAIRPLDPTNPHSNGPTRT</sequence>
<gene>
    <name evidence="1" type="ORF">BT96DRAFT_1009926</name>
</gene>
<dbReference type="InterPro" id="IPR029033">
    <property type="entry name" value="His_PPase_superfam"/>
</dbReference>
<name>A0A6A4GBL5_9AGAR</name>
<keyword evidence="2" id="KW-1185">Reference proteome</keyword>
<evidence type="ECO:0000313" key="2">
    <source>
        <dbReference type="Proteomes" id="UP000799118"/>
    </source>
</evidence>
<evidence type="ECO:0000313" key="1">
    <source>
        <dbReference type="EMBL" id="KAE9382877.1"/>
    </source>
</evidence>
<dbReference type="Proteomes" id="UP000799118">
    <property type="component" value="Unassembled WGS sequence"/>
</dbReference>
<accession>A0A6A4GBL5</accession>
<dbReference type="Gene3D" id="3.40.50.1240">
    <property type="entry name" value="Phosphoglycerate mutase-like"/>
    <property type="match status" value="1"/>
</dbReference>
<organism evidence="1 2">
    <name type="scientific">Gymnopus androsaceus JB14</name>
    <dbReference type="NCBI Taxonomy" id="1447944"/>
    <lineage>
        <taxon>Eukaryota</taxon>
        <taxon>Fungi</taxon>
        <taxon>Dikarya</taxon>
        <taxon>Basidiomycota</taxon>
        <taxon>Agaricomycotina</taxon>
        <taxon>Agaricomycetes</taxon>
        <taxon>Agaricomycetidae</taxon>
        <taxon>Agaricales</taxon>
        <taxon>Marasmiineae</taxon>
        <taxon>Omphalotaceae</taxon>
        <taxon>Gymnopus</taxon>
    </lineage>
</organism>
<dbReference type="EMBL" id="ML770894">
    <property type="protein sequence ID" value="KAE9382877.1"/>
    <property type="molecule type" value="Genomic_DNA"/>
</dbReference>
<reference evidence="1" key="1">
    <citation type="journal article" date="2019" name="Environ. Microbiol.">
        <title>Fungal ecological strategies reflected in gene transcription - a case study of two litter decomposers.</title>
        <authorList>
            <person name="Barbi F."/>
            <person name="Kohler A."/>
            <person name="Barry K."/>
            <person name="Baskaran P."/>
            <person name="Daum C."/>
            <person name="Fauchery L."/>
            <person name="Ihrmark K."/>
            <person name="Kuo A."/>
            <person name="LaButti K."/>
            <person name="Lipzen A."/>
            <person name="Morin E."/>
            <person name="Grigoriev I.V."/>
            <person name="Henrissat B."/>
            <person name="Lindahl B."/>
            <person name="Martin F."/>
        </authorList>
    </citation>
    <scope>NUCLEOTIDE SEQUENCE</scope>
    <source>
        <strain evidence="1">JB14</strain>
    </source>
</reference>
<dbReference type="AlphaFoldDB" id="A0A6A4GBL5"/>
<protein>
    <submittedName>
        <fullName evidence="1">Uncharacterized protein</fullName>
    </submittedName>
</protein>
<proteinExistence type="predicted"/>